<dbReference type="EnsemblMetazoa" id="OVOC9932.1">
    <property type="protein sequence ID" value="OVOC9932.1"/>
    <property type="gene ID" value="WBGene00246741"/>
</dbReference>
<organism evidence="1 2">
    <name type="scientific">Onchocerca volvulus</name>
    <dbReference type="NCBI Taxonomy" id="6282"/>
    <lineage>
        <taxon>Eukaryota</taxon>
        <taxon>Metazoa</taxon>
        <taxon>Ecdysozoa</taxon>
        <taxon>Nematoda</taxon>
        <taxon>Chromadorea</taxon>
        <taxon>Rhabditida</taxon>
        <taxon>Spirurina</taxon>
        <taxon>Spiruromorpha</taxon>
        <taxon>Filarioidea</taxon>
        <taxon>Onchocercidae</taxon>
        <taxon>Onchocerca</taxon>
    </lineage>
</organism>
<evidence type="ECO:0000313" key="1">
    <source>
        <dbReference type="EnsemblMetazoa" id="OVOC9932.1"/>
    </source>
</evidence>
<dbReference type="Proteomes" id="UP000024404">
    <property type="component" value="Unassembled WGS sequence"/>
</dbReference>
<proteinExistence type="predicted"/>
<reference evidence="2" key="1">
    <citation type="submission" date="2013-10" db="EMBL/GenBank/DDBJ databases">
        <title>Genome sequencing of Onchocerca volvulus.</title>
        <authorList>
            <person name="Cotton J."/>
            <person name="Tsai J."/>
            <person name="Stanley E."/>
            <person name="Tracey A."/>
            <person name="Holroyd N."/>
            <person name="Lustigman S."/>
            <person name="Berriman M."/>
        </authorList>
    </citation>
    <scope>NUCLEOTIDE SEQUENCE</scope>
</reference>
<protein>
    <submittedName>
        <fullName evidence="1">Uncharacterized protein</fullName>
    </submittedName>
</protein>
<accession>A0A8R1Y470</accession>
<dbReference type="EMBL" id="CMVM020000305">
    <property type="status" value="NOT_ANNOTATED_CDS"/>
    <property type="molecule type" value="Genomic_DNA"/>
</dbReference>
<reference evidence="1" key="2">
    <citation type="submission" date="2022-06" db="UniProtKB">
        <authorList>
            <consortium name="EnsemblMetazoa"/>
        </authorList>
    </citation>
    <scope>IDENTIFICATION</scope>
</reference>
<name>A0A8R1Y470_ONCVO</name>
<evidence type="ECO:0000313" key="2">
    <source>
        <dbReference type="Proteomes" id="UP000024404"/>
    </source>
</evidence>
<sequence>MISKRNATIFCTTNYKSWEELRIEIKWKVDIENDDPDDEASSNRFDSIDQTFFFLSMHLLHALHLHIFAYTILRITYMMDVFCVLFLL</sequence>
<keyword evidence="2" id="KW-1185">Reference proteome</keyword>
<dbReference type="AlphaFoldDB" id="A0A8R1Y470"/>